<sequence>MGKLFEVREGSKVVGNGRITRILREDFNYWDFDSFFTGLPSTCRPYDEENIEGFIMYFEYGLAGIKKLDDLKFRSILSNKEQMLTVQCIVCDREIYIIQFIEEVCKRWVDKIQFENSFYKVEINYINKESAYELIFATWHSMYLTGKITVSYK</sequence>
<name>A0AAJ4W488_MYRPR</name>
<dbReference type="EMBL" id="FOFY01000008">
    <property type="protein sequence ID" value="SEQ98434.1"/>
    <property type="molecule type" value="Genomic_DNA"/>
</dbReference>
<reference evidence="1 2" key="1">
    <citation type="submission" date="2016-10" db="EMBL/GenBank/DDBJ databases">
        <authorList>
            <person name="Varghese N."/>
            <person name="Submissions S."/>
        </authorList>
    </citation>
    <scope>NUCLEOTIDE SEQUENCE [LARGE SCALE GENOMIC DNA]</scope>
    <source>
        <strain evidence="2">DSM 19823 / KCTC 23066 / CCTCC M 208030 / D25</strain>
    </source>
</reference>
<dbReference type="RefSeq" id="WP_041888856.1">
    <property type="nucleotide sequence ID" value="NZ_CP010817.1"/>
</dbReference>
<dbReference type="Proteomes" id="UP000183496">
    <property type="component" value="Unassembled WGS sequence"/>
</dbReference>
<protein>
    <submittedName>
        <fullName evidence="1">Uncharacterized protein</fullName>
    </submittedName>
</protein>
<proteinExistence type="predicted"/>
<keyword evidence="2" id="KW-1185">Reference proteome</keyword>
<dbReference type="AlphaFoldDB" id="A0AAJ4W488"/>
<dbReference type="KEGG" id="mpw:MPR_0513"/>
<accession>A0AAJ4W488</accession>
<gene>
    <name evidence="1" type="ORF">SAMN04488089_10823</name>
</gene>
<organism evidence="1 2">
    <name type="scientific">Myroides profundi</name>
    <dbReference type="NCBI Taxonomy" id="480520"/>
    <lineage>
        <taxon>Bacteria</taxon>
        <taxon>Pseudomonadati</taxon>
        <taxon>Bacteroidota</taxon>
        <taxon>Flavobacteriia</taxon>
        <taxon>Flavobacteriales</taxon>
        <taxon>Flavobacteriaceae</taxon>
        <taxon>Myroides</taxon>
    </lineage>
</organism>
<evidence type="ECO:0000313" key="1">
    <source>
        <dbReference type="EMBL" id="SEQ98434.1"/>
    </source>
</evidence>
<evidence type="ECO:0000313" key="2">
    <source>
        <dbReference type="Proteomes" id="UP000183496"/>
    </source>
</evidence>
<comment type="caution">
    <text evidence="1">The sequence shown here is derived from an EMBL/GenBank/DDBJ whole genome shotgun (WGS) entry which is preliminary data.</text>
</comment>